<feature type="compositionally biased region" description="Basic and acidic residues" evidence="3">
    <location>
        <begin position="283"/>
        <end position="293"/>
    </location>
</feature>
<feature type="region of interest" description="Disordered" evidence="3">
    <location>
        <begin position="250"/>
        <end position="293"/>
    </location>
</feature>
<proteinExistence type="predicted"/>
<evidence type="ECO:0000256" key="3">
    <source>
        <dbReference type="SAM" id="MobiDB-lite"/>
    </source>
</evidence>
<evidence type="ECO:0000256" key="2">
    <source>
        <dbReference type="ARBA" id="ARBA00023315"/>
    </source>
</evidence>
<dbReference type="SUPFAM" id="SSF69593">
    <property type="entry name" value="Glycerol-3-phosphate (1)-acyltransferase"/>
    <property type="match status" value="1"/>
</dbReference>
<dbReference type="EMBL" id="BAAAYX010000003">
    <property type="protein sequence ID" value="GAA3699575.1"/>
    <property type="molecule type" value="Genomic_DNA"/>
</dbReference>
<feature type="region of interest" description="Disordered" evidence="3">
    <location>
        <begin position="1"/>
        <end position="29"/>
    </location>
</feature>
<evidence type="ECO:0000313" key="6">
    <source>
        <dbReference type="Proteomes" id="UP001500051"/>
    </source>
</evidence>
<dbReference type="Proteomes" id="UP001500051">
    <property type="component" value="Unassembled WGS sequence"/>
</dbReference>
<dbReference type="PANTHER" id="PTHR10434:SF55">
    <property type="entry name" value="POSSIBLE ACYLTRANSFERASE"/>
    <property type="match status" value="1"/>
</dbReference>
<dbReference type="CDD" id="cd07989">
    <property type="entry name" value="LPLAT_AGPAT-like"/>
    <property type="match status" value="1"/>
</dbReference>
<dbReference type="PANTHER" id="PTHR10434">
    <property type="entry name" value="1-ACYL-SN-GLYCEROL-3-PHOSPHATE ACYLTRANSFERASE"/>
    <property type="match status" value="1"/>
</dbReference>
<gene>
    <name evidence="5" type="ORF">GCM10022204_15190</name>
</gene>
<dbReference type="Pfam" id="PF01553">
    <property type="entry name" value="Acyltransferase"/>
    <property type="match status" value="1"/>
</dbReference>
<name>A0ABP7D1V8_9ACTN</name>
<sequence>MEVRVTDQSGMPPGGLRRPSSRATGLRKVNTEPAEKTLVAVISILSGIVRPFTHRDWRGQENLPATGGVLVVANHISNFDPIAVGQYLAFSGRWPRFLGKASLFTVPVIGRIITACGQIPVQRGTKSAVHALDAAVVAVESGKAVVIYPEGTVTLHEQLWPMVAKSGAARIALQTACPVIPLGQWGAQDVMWGKKIHFPKLLPRKTLRLTAGPPVPLDDLREGPITPQTVAIATERIMAAITELVVELRQEPAPPELFDPRRARRGDVPGEPESSSDSSAGADPDRRVDEETT</sequence>
<comment type="caution">
    <text evidence="5">The sequence shown here is derived from an EMBL/GenBank/DDBJ whole genome shotgun (WGS) entry which is preliminary data.</text>
</comment>
<keyword evidence="6" id="KW-1185">Reference proteome</keyword>
<feature type="domain" description="Phospholipid/glycerol acyltransferase" evidence="4">
    <location>
        <begin position="69"/>
        <end position="187"/>
    </location>
</feature>
<evidence type="ECO:0000256" key="1">
    <source>
        <dbReference type="ARBA" id="ARBA00022679"/>
    </source>
</evidence>
<evidence type="ECO:0000259" key="4">
    <source>
        <dbReference type="SMART" id="SM00563"/>
    </source>
</evidence>
<organism evidence="5 6">
    <name type="scientific">Microlunatus aurantiacus</name>
    <dbReference type="NCBI Taxonomy" id="446786"/>
    <lineage>
        <taxon>Bacteria</taxon>
        <taxon>Bacillati</taxon>
        <taxon>Actinomycetota</taxon>
        <taxon>Actinomycetes</taxon>
        <taxon>Propionibacteriales</taxon>
        <taxon>Propionibacteriaceae</taxon>
        <taxon>Microlunatus</taxon>
    </lineage>
</organism>
<protein>
    <recommendedName>
        <fullName evidence="4">Phospholipid/glycerol acyltransferase domain-containing protein</fullName>
    </recommendedName>
</protein>
<feature type="compositionally biased region" description="Low complexity" evidence="3">
    <location>
        <begin position="269"/>
        <end position="282"/>
    </location>
</feature>
<dbReference type="InterPro" id="IPR002123">
    <property type="entry name" value="Plipid/glycerol_acylTrfase"/>
</dbReference>
<reference evidence="6" key="1">
    <citation type="journal article" date="2019" name="Int. J. Syst. Evol. Microbiol.">
        <title>The Global Catalogue of Microorganisms (GCM) 10K type strain sequencing project: providing services to taxonomists for standard genome sequencing and annotation.</title>
        <authorList>
            <consortium name="The Broad Institute Genomics Platform"/>
            <consortium name="The Broad Institute Genome Sequencing Center for Infectious Disease"/>
            <person name="Wu L."/>
            <person name="Ma J."/>
        </authorList>
    </citation>
    <scope>NUCLEOTIDE SEQUENCE [LARGE SCALE GENOMIC DNA]</scope>
    <source>
        <strain evidence="6">JCM 16548</strain>
    </source>
</reference>
<feature type="compositionally biased region" description="Basic and acidic residues" evidence="3">
    <location>
        <begin position="258"/>
        <end position="268"/>
    </location>
</feature>
<accession>A0ABP7D1V8</accession>
<keyword evidence="1" id="KW-0808">Transferase</keyword>
<dbReference type="SMART" id="SM00563">
    <property type="entry name" value="PlsC"/>
    <property type="match status" value="1"/>
</dbReference>
<keyword evidence="2" id="KW-0012">Acyltransferase</keyword>
<evidence type="ECO:0000313" key="5">
    <source>
        <dbReference type="EMBL" id="GAA3699575.1"/>
    </source>
</evidence>